<dbReference type="GO" id="GO:0098609">
    <property type="term" value="P:cell-cell adhesion"/>
    <property type="evidence" value="ECO:0007669"/>
    <property type="project" value="TreeGrafter"/>
</dbReference>
<dbReference type="OrthoDB" id="276155at2"/>
<dbReference type="InterPro" id="IPR013519">
    <property type="entry name" value="Int_alpha_beta-p"/>
</dbReference>
<dbReference type="Pfam" id="PF01839">
    <property type="entry name" value="FG-GAP"/>
    <property type="match status" value="2"/>
</dbReference>
<dbReference type="RefSeq" id="WP_145198109.1">
    <property type="nucleotide sequence ID" value="NZ_CP036434.1"/>
</dbReference>
<dbReference type="AlphaFoldDB" id="A0A518ET38"/>
<dbReference type="InterPro" id="IPR000413">
    <property type="entry name" value="Integrin_alpha"/>
</dbReference>
<proteinExistence type="predicted"/>
<dbReference type="GO" id="GO:0009897">
    <property type="term" value="C:external side of plasma membrane"/>
    <property type="evidence" value="ECO:0007669"/>
    <property type="project" value="TreeGrafter"/>
</dbReference>
<name>A0A518ET38_9BACT</name>
<organism evidence="4 5">
    <name type="scientific">Saltatorellus ferox</name>
    <dbReference type="NCBI Taxonomy" id="2528018"/>
    <lineage>
        <taxon>Bacteria</taxon>
        <taxon>Pseudomonadati</taxon>
        <taxon>Planctomycetota</taxon>
        <taxon>Planctomycetia</taxon>
        <taxon>Planctomycetia incertae sedis</taxon>
        <taxon>Saltatorellus</taxon>
    </lineage>
</organism>
<evidence type="ECO:0000256" key="2">
    <source>
        <dbReference type="ARBA" id="ARBA00022737"/>
    </source>
</evidence>
<evidence type="ECO:0000256" key="1">
    <source>
        <dbReference type="ARBA" id="ARBA00022729"/>
    </source>
</evidence>
<accession>A0A518ET38</accession>
<protein>
    <submittedName>
        <fullName evidence="4">FG-GAP repeat protein</fullName>
    </submittedName>
</protein>
<keyword evidence="3" id="KW-0325">Glycoprotein</keyword>
<evidence type="ECO:0000256" key="3">
    <source>
        <dbReference type="ARBA" id="ARBA00023180"/>
    </source>
</evidence>
<dbReference type="InterPro" id="IPR013517">
    <property type="entry name" value="FG-GAP"/>
</dbReference>
<dbReference type="GO" id="GO:0033627">
    <property type="term" value="P:cell adhesion mediated by integrin"/>
    <property type="evidence" value="ECO:0007669"/>
    <property type="project" value="TreeGrafter"/>
</dbReference>
<dbReference type="Proteomes" id="UP000320390">
    <property type="component" value="Chromosome"/>
</dbReference>
<dbReference type="GO" id="GO:0008305">
    <property type="term" value="C:integrin complex"/>
    <property type="evidence" value="ECO:0007669"/>
    <property type="project" value="InterPro"/>
</dbReference>
<reference evidence="4 5" key="1">
    <citation type="submission" date="2019-02" db="EMBL/GenBank/DDBJ databases">
        <title>Deep-cultivation of Planctomycetes and their phenomic and genomic characterization uncovers novel biology.</title>
        <authorList>
            <person name="Wiegand S."/>
            <person name="Jogler M."/>
            <person name="Boedeker C."/>
            <person name="Pinto D."/>
            <person name="Vollmers J."/>
            <person name="Rivas-Marin E."/>
            <person name="Kohn T."/>
            <person name="Peeters S.H."/>
            <person name="Heuer A."/>
            <person name="Rast P."/>
            <person name="Oberbeckmann S."/>
            <person name="Bunk B."/>
            <person name="Jeske O."/>
            <person name="Meyerdierks A."/>
            <person name="Storesund J.E."/>
            <person name="Kallscheuer N."/>
            <person name="Luecker S."/>
            <person name="Lage O.M."/>
            <person name="Pohl T."/>
            <person name="Merkel B.J."/>
            <person name="Hornburger P."/>
            <person name="Mueller R.-W."/>
            <person name="Bruemmer F."/>
            <person name="Labrenz M."/>
            <person name="Spormann A.M."/>
            <person name="Op den Camp H."/>
            <person name="Overmann J."/>
            <person name="Amann R."/>
            <person name="Jetten M.S.M."/>
            <person name="Mascher T."/>
            <person name="Medema M.H."/>
            <person name="Devos D.P."/>
            <person name="Kaster A.-K."/>
            <person name="Ovreas L."/>
            <person name="Rohde M."/>
            <person name="Galperin M.Y."/>
            <person name="Jogler C."/>
        </authorList>
    </citation>
    <scope>NUCLEOTIDE SEQUENCE [LARGE SCALE GENOMIC DNA]</scope>
    <source>
        <strain evidence="4 5">Poly30</strain>
    </source>
</reference>
<dbReference type="PANTHER" id="PTHR23220">
    <property type="entry name" value="INTEGRIN ALPHA"/>
    <property type="match status" value="1"/>
</dbReference>
<evidence type="ECO:0000313" key="5">
    <source>
        <dbReference type="Proteomes" id="UP000320390"/>
    </source>
</evidence>
<dbReference type="SMART" id="SM00191">
    <property type="entry name" value="Int_alpha"/>
    <property type="match status" value="5"/>
</dbReference>
<dbReference type="GO" id="GO:0005178">
    <property type="term" value="F:integrin binding"/>
    <property type="evidence" value="ECO:0007669"/>
    <property type="project" value="TreeGrafter"/>
</dbReference>
<dbReference type="SUPFAM" id="SSF69318">
    <property type="entry name" value="Integrin alpha N-terminal domain"/>
    <property type="match status" value="2"/>
</dbReference>
<dbReference type="InterPro" id="IPR028994">
    <property type="entry name" value="Integrin_alpha_N"/>
</dbReference>
<dbReference type="GO" id="GO:0007229">
    <property type="term" value="P:integrin-mediated signaling pathway"/>
    <property type="evidence" value="ECO:0007669"/>
    <property type="project" value="TreeGrafter"/>
</dbReference>
<keyword evidence="5" id="KW-1185">Reference proteome</keyword>
<dbReference type="EMBL" id="CP036434">
    <property type="protein sequence ID" value="QDV07232.1"/>
    <property type="molecule type" value="Genomic_DNA"/>
</dbReference>
<dbReference type="PRINTS" id="PR01185">
    <property type="entry name" value="INTEGRINA"/>
</dbReference>
<sequence length="429" mass="45760">MLLLTAAFFVFSPGIAPKQASPPEGTRFGRSVLALSDLDGDGIREIAVGAPNADGKRGLVLVLSGKTREILATWSGPAARSTFGHTLRSVQDVNGDGVDEVLVGFEFWERCELRSGKDGQLLHAMDRGWKEVIPVGDFDGDGAGDLLLTTGVHWEVRSGRTNELINDRSYAQTGGRLDPIGDVNGDGLVDGVYFGKNVVLMLSVRPDPKDFTLTSPFPTRRPSTLQDLWPSAFVGPDGETLRPVGAAAAGDLDGDGRQDLLVALVGKKSECVVGLSLEKRAAPLTRAERLAPDPLFGGDPTLGYAMLGGIDLDGDGRDDFVLGNPSPLGETQVVAVPGVADKPIRQGKWPDFQGACWFENLADHTATFGVSLAAFDDADGDGIWDVLVGHSDWFWTGTVYRGNSLRLLSGRTGRALWVVTEDQYDELGG</sequence>
<gene>
    <name evidence="4" type="ORF">Poly30_27510</name>
</gene>
<evidence type="ECO:0000313" key="4">
    <source>
        <dbReference type="EMBL" id="QDV07232.1"/>
    </source>
</evidence>
<dbReference type="PANTHER" id="PTHR23220:SF122">
    <property type="entry name" value="INTEGRIN ALPHA-PS1"/>
    <property type="match status" value="1"/>
</dbReference>
<keyword evidence="1" id="KW-0732">Signal</keyword>
<keyword evidence="2" id="KW-0677">Repeat</keyword>
<dbReference type="GO" id="GO:0007160">
    <property type="term" value="P:cell-matrix adhesion"/>
    <property type="evidence" value="ECO:0007669"/>
    <property type="project" value="TreeGrafter"/>
</dbReference>
<dbReference type="PROSITE" id="PS51470">
    <property type="entry name" value="FG_GAP"/>
    <property type="match status" value="1"/>
</dbReference>
<dbReference type="Gene3D" id="2.130.10.130">
    <property type="entry name" value="Integrin alpha, N-terminal"/>
    <property type="match status" value="2"/>
</dbReference>